<keyword evidence="9 16" id="KW-0175">Coiled coil</keyword>
<proteinExistence type="inferred from homology"/>
<evidence type="ECO:0000256" key="2">
    <source>
        <dbReference type="ARBA" id="ARBA00004567"/>
    </source>
</evidence>
<evidence type="ECO:0000313" key="19">
    <source>
        <dbReference type="RefSeq" id="XP_029648653.2"/>
    </source>
</evidence>
<evidence type="ECO:0000256" key="8">
    <source>
        <dbReference type="ARBA" id="ARBA00023010"/>
    </source>
</evidence>
<evidence type="ECO:0000256" key="17">
    <source>
        <dbReference type="SAM" id="MobiDB-lite"/>
    </source>
</evidence>
<dbReference type="AlphaFoldDB" id="A0A6P7TC60"/>
<dbReference type="InterPro" id="IPR012476">
    <property type="entry name" value="GLE1"/>
</dbReference>
<dbReference type="GO" id="GO:0005543">
    <property type="term" value="F:phospholipid binding"/>
    <property type="evidence" value="ECO:0007669"/>
    <property type="project" value="TreeGrafter"/>
</dbReference>
<evidence type="ECO:0000256" key="10">
    <source>
        <dbReference type="ARBA" id="ARBA00023132"/>
    </source>
</evidence>
<feature type="coiled-coil region" evidence="16">
    <location>
        <begin position="216"/>
        <end position="259"/>
    </location>
</feature>
<sequence>MGDNSGRSRINENKIPSVFKTRHFSQKYLRTAMETMANSLKNSPKGQLIYKRTTDVKRLLVDVQNCTVPSLGVKKQNSPPPSSFQQEEYEEQTQSNKSFSHVLPVNEEREKNVRNKTNVKEKQSSPRTPEYLRTKLIIEEYKDICENQSKVLKKKKTSEFHRNDKYINLVVNENLENLRKKEEDSKVSQWEKLHDLFKQSDEEIFKNQKQRSEQHTHHYENIVQKLQETKRKQQEEAAQKDREQKLEQLREELQKSQLQSEVFSSMLKECQYKKHFANIDKYETAVTNLNTMANDLLTHAESSGNVTAEDFVKAANIFEELQNVNKIVKLNVETANQKGKEEEESLKAQQQVTVSHEKVTNEQVPPTEPSVKPQDSEESAKAKVLKFFSQCIDPAILKEYLRLKNKLKEVEETLEPFLKNPQLKEYVFSIRKAANTLINAISPVSGTHLKDKLTKLTMLVQGQTIEVSNKHISTKEQPEGITYAIFFIAKMIVKKGAEQVSSSHESAFAIALVAVGLWQNFPEFGDLLLANFYLSCPYIVPYYIPQQDGQSTEEYHKLLGYKYESGRIEEQERFLKRMTGIMRLYAAIIVSPLPIGSTKPHPHGIENSWIWITRILNMKPRPDITAAMIYNILEVTGHLLFLYYQKPFQKLLHIIITEFLPKINAVSASAGSVSRLETFLEANIKNKGQIATPYGYLTSSFWLS</sequence>
<evidence type="ECO:0000256" key="1">
    <source>
        <dbReference type="ARBA" id="ARBA00004496"/>
    </source>
</evidence>
<dbReference type="Proteomes" id="UP000515154">
    <property type="component" value="Linkage group LG20"/>
</dbReference>
<keyword evidence="7" id="KW-0653">Protein transport</keyword>
<evidence type="ECO:0000256" key="7">
    <source>
        <dbReference type="ARBA" id="ARBA00022927"/>
    </source>
</evidence>
<evidence type="ECO:0000256" key="3">
    <source>
        <dbReference type="ARBA" id="ARBA00011056"/>
    </source>
</evidence>
<accession>A0A6P7TC60</accession>
<evidence type="ECO:0000256" key="5">
    <source>
        <dbReference type="ARBA" id="ARBA00022490"/>
    </source>
</evidence>
<dbReference type="Gene3D" id="1.25.40.510">
    <property type="entry name" value="GLE1-like"/>
    <property type="match status" value="1"/>
</dbReference>
<dbReference type="InterPro" id="IPR038506">
    <property type="entry name" value="GLE1-like_sf"/>
</dbReference>
<reference evidence="19" key="1">
    <citation type="submission" date="2025-08" db="UniProtKB">
        <authorList>
            <consortium name="RefSeq"/>
        </authorList>
    </citation>
    <scope>IDENTIFICATION</scope>
</reference>
<evidence type="ECO:0000256" key="16">
    <source>
        <dbReference type="SAM" id="Coils"/>
    </source>
</evidence>
<dbReference type="PANTHER" id="PTHR12960">
    <property type="entry name" value="GLE-1-RELATED"/>
    <property type="match status" value="1"/>
</dbReference>
<evidence type="ECO:0000256" key="6">
    <source>
        <dbReference type="ARBA" id="ARBA00022816"/>
    </source>
</evidence>
<dbReference type="GO" id="GO:0016973">
    <property type="term" value="P:poly(A)+ mRNA export from nucleus"/>
    <property type="evidence" value="ECO:0007669"/>
    <property type="project" value="InterPro"/>
</dbReference>
<evidence type="ECO:0000313" key="18">
    <source>
        <dbReference type="Proteomes" id="UP000515154"/>
    </source>
</evidence>
<keyword evidence="18" id="KW-1185">Reference proteome</keyword>
<evidence type="ECO:0000256" key="14">
    <source>
        <dbReference type="ARBA" id="ARBA00029983"/>
    </source>
</evidence>
<protein>
    <recommendedName>
        <fullName evidence="13">mRNA export factor GLE1</fullName>
    </recommendedName>
    <alternativeName>
        <fullName evidence="15">GLE1 RNA export mediator</fullName>
    </alternativeName>
    <alternativeName>
        <fullName evidence="14">Nucleoporin GLE1</fullName>
    </alternativeName>
</protein>
<dbReference type="GO" id="GO:0031369">
    <property type="term" value="F:translation initiation factor binding"/>
    <property type="evidence" value="ECO:0007669"/>
    <property type="project" value="TreeGrafter"/>
</dbReference>
<keyword evidence="8" id="KW-0811">Translocation</keyword>
<keyword evidence="5" id="KW-0963">Cytoplasm</keyword>
<dbReference type="Pfam" id="PF07817">
    <property type="entry name" value="GLE1"/>
    <property type="match status" value="1"/>
</dbReference>
<dbReference type="FunFam" id="1.25.40.510:FF:000001">
    <property type="entry name" value="Nucleoporin GLE1 isoform 1"/>
    <property type="match status" value="1"/>
</dbReference>
<feature type="region of interest" description="Disordered" evidence="17">
    <location>
        <begin position="70"/>
        <end position="128"/>
    </location>
</feature>
<comment type="similarity">
    <text evidence="3">Belongs to the GLE1 family.</text>
</comment>
<dbReference type="RefSeq" id="XP_029648653.2">
    <property type="nucleotide sequence ID" value="XM_029792793.2"/>
</dbReference>
<keyword evidence="6" id="KW-0509">mRNA transport</keyword>
<dbReference type="GO" id="GO:0005737">
    <property type="term" value="C:cytoplasm"/>
    <property type="evidence" value="ECO:0007669"/>
    <property type="project" value="UniProtKB-SubCell"/>
</dbReference>
<dbReference type="PANTHER" id="PTHR12960:SF0">
    <property type="entry name" value="MRNA EXPORT FACTOR GLE1"/>
    <property type="match status" value="1"/>
</dbReference>
<keyword evidence="11" id="KW-0539">Nucleus</keyword>
<gene>
    <name evidence="19" type="primary">LOC115222537</name>
</gene>
<name>A0A6P7TC60_9MOLL</name>
<organism evidence="18 19">
    <name type="scientific">Octopus sinensis</name>
    <name type="common">East Asian common octopus</name>
    <dbReference type="NCBI Taxonomy" id="2607531"/>
    <lineage>
        <taxon>Eukaryota</taxon>
        <taxon>Metazoa</taxon>
        <taxon>Spiralia</taxon>
        <taxon>Lophotrochozoa</taxon>
        <taxon>Mollusca</taxon>
        <taxon>Cephalopoda</taxon>
        <taxon>Coleoidea</taxon>
        <taxon>Octopodiformes</taxon>
        <taxon>Octopoda</taxon>
        <taxon>Incirrata</taxon>
        <taxon>Octopodidae</taxon>
        <taxon>Octopus</taxon>
    </lineage>
</organism>
<evidence type="ECO:0000256" key="13">
    <source>
        <dbReference type="ARBA" id="ARBA00026227"/>
    </source>
</evidence>
<keyword evidence="4" id="KW-0813">Transport</keyword>
<comment type="subcellular location">
    <subcellularLocation>
        <location evidence="1">Cytoplasm</location>
    </subcellularLocation>
    <subcellularLocation>
        <location evidence="2">Nucleus</location>
        <location evidence="2">Nuclear pore complex</location>
    </subcellularLocation>
</comment>
<feature type="region of interest" description="Disordered" evidence="17">
    <location>
        <begin position="339"/>
        <end position="376"/>
    </location>
</feature>
<evidence type="ECO:0000256" key="11">
    <source>
        <dbReference type="ARBA" id="ARBA00023242"/>
    </source>
</evidence>
<dbReference type="GO" id="GO:0000822">
    <property type="term" value="F:inositol hexakisphosphate binding"/>
    <property type="evidence" value="ECO:0007669"/>
    <property type="project" value="TreeGrafter"/>
</dbReference>
<evidence type="ECO:0000256" key="9">
    <source>
        <dbReference type="ARBA" id="ARBA00023054"/>
    </source>
</evidence>
<evidence type="ECO:0000256" key="12">
    <source>
        <dbReference type="ARBA" id="ARBA00024680"/>
    </source>
</evidence>
<dbReference type="GO" id="GO:0015031">
    <property type="term" value="P:protein transport"/>
    <property type="evidence" value="ECO:0007669"/>
    <property type="project" value="UniProtKB-KW"/>
</dbReference>
<dbReference type="KEGG" id="osn:115222537"/>
<evidence type="ECO:0000256" key="4">
    <source>
        <dbReference type="ARBA" id="ARBA00022448"/>
    </source>
</evidence>
<dbReference type="GO" id="GO:0044614">
    <property type="term" value="C:nuclear pore cytoplasmic filaments"/>
    <property type="evidence" value="ECO:0007669"/>
    <property type="project" value="TreeGrafter"/>
</dbReference>
<keyword evidence="10" id="KW-0906">Nuclear pore complex</keyword>
<feature type="compositionally biased region" description="Basic and acidic residues" evidence="17">
    <location>
        <begin position="106"/>
        <end position="128"/>
    </location>
</feature>
<comment type="function">
    <text evidence="12">Required for the export of mRNAs containing poly(A) tails from the nucleus into the cytoplasm. May be involved in the terminal step of the mRNA transport through the nuclear pore complex (NPC).</text>
</comment>
<evidence type="ECO:0000256" key="15">
    <source>
        <dbReference type="ARBA" id="ARBA00030897"/>
    </source>
</evidence>